<evidence type="ECO:0000256" key="3">
    <source>
        <dbReference type="SAM" id="MobiDB-lite"/>
    </source>
</evidence>
<feature type="repeat" description="PPR" evidence="2">
    <location>
        <begin position="549"/>
        <end position="583"/>
    </location>
</feature>
<feature type="region of interest" description="Disordered" evidence="3">
    <location>
        <begin position="1830"/>
        <end position="1896"/>
    </location>
</feature>
<dbReference type="InterPro" id="IPR043472">
    <property type="entry name" value="Macro_dom-like"/>
</dbReference>
<dbReference type="EMBL" id="CAUJNA010000397">
    <property type="protein sequence ID" value="CAJ1376479.1"/>
    <property type="molecule type" value="Genomic_DNA"/>
</dbReference>
<feature type="domain" description="PROP1-like PPR" evidence="5">
    <location>
        <begin position="459"/>
        <end position="569"/>
    </location>
</feature>
<keyword evidence="7" id="KW-1185">Reference proteome</keyword>
<dbReference type="Pfam" id="PF13041">
    <property type="entry name" value="PPR_2"/>
    <property type="match status" value="1"/>
</dbReference>
<feature type="compositionally biased region" description="Low complexity" evidence="3">
    <location>
        <begin position="1859"/>
        <end position="1878"/>
    </location>
</feature>
<dbReference type="InterPro" id="IPR033443">
    <property type="entry name" value="PROP1-like_PPR_dom"/>
</dbReference>
<organism evidence="6 7">
    <name type="scientific">Effrenium voratum</name>
    <dbReference type="NCBI Taxonomy" id="2562239"/>
    <lineage>
        <taxon>Eukaryota</taxon>
        <taxon>Sar</taxon>
        <taxon>Alveolata</taxon>
        <taxon>Dinophyceae</taxon>
        <taxon>Suessiales</taxon>
        <taxon>Symbiodiniaceae</taxon>
        <taxon>Effrenium</taxon>
    </lineage>
</organism>
<feature type="compositionally biased region" description="Basic and acidic residues" evidence="3">
    <location>
        <begin position="1879"/>
        <end position="1896"/>
    </location>
</feature>
<dbReference type="Pfam" id="PF17177">
    <property type="entry name" value="PPR_long"/>
    <property type="match status" value="1"/>
</dbReference>
<feature type="region of interest" description="Disordered" evidence="3">
    <location>
        <begin position="51"/>
        <end position="104"/>
    </location>
</feature>
<feature type="region of interest" description="Disordered" evidence="3">
    <location>
        <begin position="246"/>
        <end position="273"/>
    </location>
</feature>
<dbReference type="InterPro" id="IPR011990">
    <property type="entry name" value="TPR-like_helical_dom_sf"/>
</dbReference>
<comment type="caution">
    <text evidence="6">The sequence shown here is derived from an EMBL/GenBank/DDBJ whole genome shotgun (WGS) entry which is preliminary data.</text>
</comment>
<evidence type="ECO:0000259" key="5">
    <source>
        <dbReference type="Pfam" id="PF17177"/>
    </source>
</evidence>
<feature type="region of interest" description="Disordered" evidence="3">
    <location>
        <begin position="167"/>
        <end position="211"/>
    </location>
</feature>
<gene>
    <name evidence="6" type="ORF">EVOR1521_LOCUS5530</name>
</gene>
<accession>A0AA36HXX3</accession>
<dbReference type="Pfam" id="PF13812">
    <property type="entry name" value="PPR_3"/>
    <property type="match status" value="1"/>
</dbReference>
<feature type="compositionally biased region" description="Low complexity" evidence="3">
    <location>
        <begin position="1830"/>
        <end position="1839"/>
    </location>
</feature>
<reference evidence="6" key="1">
    <citation type="submission" date="2023-08" db="EMBL/GenBank/DDBJ databases">
        <authorList>
            <person name="Chen Y."/>
            <person name="Shah S."/>
            <person name="Dougan E. K."/>
            <person name="Thang M."/>
            <person name="Chan C."/>
        </authorList>
    </citation>
    <scope>NUCLEOTIDE SEQUENCE</scope>
</reference>
<feature type="repeat" description="PPR" evidence="2">
    <location>
        <begin position="407"/>
        <end position="441"/>
    </location>
</feature>
<keyword evidence="1" id="KW-0677">Repeat</keyword>
<feature type="region of interest" description="Disordered" evidence="3">
    <location>
        <begin position="1160"/>
        <end position="1182"/>
    </location>
</feature>
<name>A0AA36HXX3_9DINO</name>
<proteinExistence type="predicted"/>
<feature type="region of interest" description="Disordered" evidence="3">
    <location>
        <begin position="814"/>
        <end position="842"/>
    </location>
</feature>
<dbReference type="NCBIfam" id="TIGR00756">
    <property type="entry name" value="PPR"/>
    <property type="match status" value="2"/>
</dbReference>
<evidence type="ECO:0000259" key="4">
    <source>
        <dbReference type="Pfam" id="PF10021"/>
    </source>
</evidence>
<dbReference type="Gene3D" id="1.25.40.10">
    <property type="entry name" value="Tetratricopeptide repeat domain"/>
    <property type="match status" value="3"/>
</dbReference>
<feature type="repeat" description="PPR" evidence="2">
    <location>
        <begin position="337"/>
        <end position="371"/>
    </location>
</feature>
<evidence type="ECO:0000256" key="1">
    <source>
        <dbReference type="ARBA" id="ARBA00022737"/>
    </source>
</evidence>
<feature type="compositionally biased region" description="Basic and acidic residues" evidence="3">
    <location>
        <begin position="197"/>
        <end position="211"/>
    </location>
</feature>
<evidence type="ECO:0000256" key="2">
    <source>
        <dbReference type="PROSITE-ProRule" id="PRU00708"/>
    </source>
</evidence>
<evidence type="ECO:0008006" key="8">
    <source>
        <dbReference type="Google" id="ProtNLM"/>
    </source>
</evidence>
<feature type="domain" description="Microbial-type PARG catalytic" evidence="4">
    <location>
        <begin position="1523"/>
        <end position="1666"/>
    </location>
</feature>
<dbReference type="InterPro" id="IPR019261">
    <property type="entry name" value="PARG_cat_microbial"/>
</dbReference>
<sequence>MRRLSQLGSLKPLLGWQPLARCASSFLPGRRWAPAGEVPTALGFADLRRKSRSKKVIRQAELGQKTRPKAVAQGPGAPPLGRKRPKKHRHSTDLEDLGGAEEPVPRFGQKQVKSLHSRPVAVLPRTPQFFVRFGPPMSAEDLTHDAPSVLVESRRLIDDVLERREKLQPAPDHVAPDTPFWRVPAKLRNKKPPKWQSKSEEDGAEDTRPKDTAEAMEQLRGIVSLPPKPAGRAEPLSPAKATSKLLAASTEAASDMPSASSREPAEQDVRGMPEQSLIASLRQKAKDFARTGVDPEIVDSMAEALKHHPGTERAARVREMQACAKDFESLVREGKASVANCNQLIRAQALQGRMEDAMSTHDTMKIHGFEPDSETFVSLLSGAAQLGDAELARKLFLKMREQLISATPKVYATLIQAHVRAGDTDSGYSLLRKMEDERVQPDVVVHTILINGLVGEGMIQRAWEEFHSIRTWKLIQPDEVLFTVMIKACAIMFEAERALNLLDDLRTCGLYPTDITYGELIHAMSTTPDHARKAFDFYRQMQAEDLPVTSFVFDKLLHACKQLGDAKRARSIVQEMHEHGVALDADMYCHLVGLFAQAMRRPHTSANEKLQHLRYAWNIVAEARQACADEIDWTSMLNEVLRVYVAGGFAEFALDMLPQYAVFGVQPDGETWELLLRMLSEDLKDVGRFFLLWSTIPKEPKLPDELYLLALEMALRSRSSQQTCAVLEEMYGAAVFPSPDLAERLAKAGRHVIQIHQLMGKFIALNRDLRVATAKRETAAASACWQRQLSLVGPSAPQALLQTHMDERDAYRAAEGLTVRSPTPEQDGRTENTGRDEGRRPWLPFGEYLVSKQKGGEASRQAPSKPLSGFYELTLPAGQTSRMKTQVAAQDGREVHQVIQANVGSCALLQSAAAIAGLKEGVATIAQVVAAQVSMLDVSCARRLESDFLRRLEAAATINYGIAALVSENASDIKANMDSTTPVNWGTALQTAVQAAGVSTSIAVTSVQANVAVSLPTTTSTTTGATTAAATTTTLAATRGGDDSTLLIVIAIVLGVLLLCCAAPLGGIMYRNQVHAERTDSVRKLDIEADEFEHLMDQLASQVDVFTSKYQREVQDRQKRDVLQRVGDQHEKFLQKWETLQTKKGKFLDEEYTPERLRRQPPIDPLTRQLSTAGKPPPTLKQQVWPEMPVTASLTVAQHRKRLKELDRDMQETCAEFRQLVGLAFPAGIPELPNPGALGSHGEPLNASLEQEASLLKPFTHPLMSQVAVKAHGVLGAAEGQKDVKPFTPIPAVVVDPAGWRYIGKTGDAKGAGGAAGAIYDWLGMKKTGGKFPVEVHAHFNTRTEEEAETRAKFFAYNEGMHVIHVVGPKVRQLMTAIHDLSRTYVNVFDEFCQVFEGPSTTRPTSQVLRLLPVSSGIFLQNKKLERYMPEITWSSIALAFGMMPSAQQDILRRSSIEVCIFKSTELKLYQEALRAKQALLAGQKLKLTESMGTVPNNGGFDWIRTKNGPSDRIERLACFTRTAHALAGQGYTLPSGAVAELDIQHTVQGTEVVSASAFQSGTGNKTLRHDGQTVMEVALASQQAGKATVAVNAASAYQVGGGVMSGGRHALEETWCTMSTLLPSLQKVQWEDKRATASVHDAGHMHQHIPVDSCVLSPGVQIFRDTSAKGYKFQDQPVRLTGVCSIAMFNMNSRVADSPLDAPHDFVEYCRQVKDKFKAALACAQKMRASVFVCPDVGCGVFENDPEVMGSLLGEAILDFPGDLEVIATGKPAFFEAAKVAVEATPRLPLRETKAPPASFERARYVYVPKATSYGKAVAKPKAKPKAAPAEAAKASAPVPVPAAPGAPAAPATPAPSVPKAKAEAVPPAPKAAPKATPKAESKANAEPKAKAKAG</sequence>
<dbReference type="Gene3D" id="3.40.220.10">
    <property type="entry name" value="Leucine Aminopeptidase, subunit E, domain 1"/>
    <property type="match status" value="1"/>
</dbReference>
<evidence type="ECO:0000313" key="6">
    <source>
        <dbReference type="EMBL" id="CAJ1376479.1"/>
    </source>
</evidence>
<dbReference type="Proteomes" id="UP001178507">
    <property type="component" value="Unassembled WGS sequence"/>
</dbReference>
<feature type="repeat" description="PPR" evidence="2">
    <location>
        <begin position="372"/>
        <end position="406"/>
    </location>
</feature>
<evidence type="ECO:0000313" key="7">
    <source>
        <dbReference type="Proteomes" id="UP001178507"/>
    </source>
</evidence>
<feature type="repeat" description="PPR" evidence="2">
    <location>
        <begin position="478"/>
        <end position="512"/>
    </location>
</feature>
<dbReference type="PROSITE" id="PS51375">
    <property type="entry name" value="PPR"/>
    <property type="match status" value="5"/>
</dbReference>
<dbReference type="Pfam" id="PF10021">
    <property type="entry name" value="PARG_cat_microb"/>
    <property type="match status" value="1"/>
</dbReference>
<protein>
    <recommendedName>
        <fullName evidence="8">Pentatricopeptide repeat-containing protein</fullName>
    </recommendedName>
</protein>
<feature type="compositionally biased region" description="Basic residues" evidence="3">
    <location>
        <begin position="81"/>
        <end position="90"/>
    </location>
</feature>
<feature type="compositionally biased region" description="Basic and acidic residues" evidence="3">
    <location>
        <begin position="826"/>
        <end position="840"/>
    </location>
</feature>
<dbReference type="PANTHER" id="PTHR47941">
    <property type="entry name" value="PENTATRICOPEPTIDE REPEAT-CONTAINING PROTEIN 3, MITOCHONDRIAL"/>
    <property type="match status" value="1"/>
</dbReference>
<dbReference type="InterPro" id="IPR002885">
    <property type="entry name" value="PPR_rpt"/>
</dbReference>